<accession>A0A0D9X2M4</accession>
<dbReference type="Gramene" id="LPERR07G22340.1">
    <property type="protein sequence ID" value="LPERR07G22340.1"/>
    <property type="gene ID" value="LPERR07G22340"/>
</dbReference>
<dbReference type="EnsemblPlants" id="LPERR07G22340.1">
    <property type="protein sequence ID" value="LPERR07G22340.1"/>
    <property type="gene ID" value="LPERR07G22340"/>
</dbReference>
<evidence type="ECO:0000313" key="1">
    <source>
        <dbReference type="EnsemblPlants" id="LPERR07G22340.1"/>
    </source>
</evidence>
<name>A0A0D9X2M4_9ORYZ</name>
<proteinExistence type="predicted"/>
<protein>
    <submittedName>
        <fullName evidence="1">Uncharacterized protein</fullName>
    </submittedName>
</protein>
<reference evidence="1 2" key="1">
    <citation type="submission" date="2012-08" db="EMBL/GenBank/DDBJ databases">
        <title>Oryza genome evolution.</title>
        <authorList>
            <person name="Wing R.A."/>
        </authorList>
    </citation>
    <scope>NUCLEOTIDE SEQUENCE</scope>
</reference>
<reference evidence="1" key="3">
    <citation type="submission" date="2015-04" db="UniProtKB">
        <authorList>
            <consortium name="EnsemblPlants"/>
        </authorList>
    </citation>
    <scope>IDENTIFICATION</scope>
</reference>
<reference evidence="2" key="2">
    <citation type="submission" date="2013-12" db="EMBL/GenBank/DDBJ databases">
        <authorList>
            <person name="Yu Y."/>
            <person name="Lee S."/>
            <person name="de Baynast K."/>
            <person name="Wissotski M."/>
            <person name="Liu L."/>
            <person name="Talag J."/>
            <person name="Goicoechea J."/>
            <person name="Angelova A."/>
            <person name="Jetty R."/>
            <person name="Kudrna D."/>
            <person name="Golser W."/>
            <person name="Rivera L."/>
            <person name="Zhang J."/>
            <person name="Wing R."/>
        </authorList>
    </citation>
    <scope>NUCLEOTIDE SEQUENCE</scope>
</reference>
<evidence type="ECO:0000313" key="2">
    <source>
        <dbReference type="Proteomes" id="UP000032180"/>
    </source>
</evidence>
<keyword evidence="2" id="KW-1185">Reference proteome</keyword>
<organism evidence="1 2">
    <name type="scientific">Leersia perrieri</name>
    <dbReference type="NCBI Taxonomy" id="77586"/>
    <lineage>
        <taxon>Eukaryota</taxon>
        <taxon>Viridiplantae</taxon>
        <taxon>Streptophyta</taxon>
        <taxon>Embryophyta</taxon>
        <taxon>Tracheophyta</taxon>
        <taxon>Spermatophyta</taxon>
        <taxon>Magnoliopsida</taxon>
        <taxon>Liliopsida</taxon>
        <taxon>Poales</taxon>
        <taxon>Poaceae</taxon>
        <taxon>BOP clade</taxon>
        <taxon>Oryzoideae</taxon>
        <taxon>Oryzeae</taxon>
        <taxon>Oryzinae</taxon>
        <taxon>Leersia</taxon>
    </lineage>
</organism>
<sequence>MQRVCGGLGEPLRRRAAGSTHWRDTSNFSIALVSTLIPIALCRRPEEDTIAGTWSRRRARAPAALAITVGPMHHR</sequence>
<dbReference type="HOGENOM" id="CLU_2674682_0_0_1"/>
<dbReference type="Proteomes" id="UP000032180">
    <property type="component" value="Chromosome 7"/>
</dbReference>
<dbReference type="AlphaFoldDB" id="A0A0D9X2M4"/>